<feature type="compositionally biased region" description="Basic residues" evidence="1">
    <location>
        <begin position="32"/>
        <end position="45"/>
    </location>
</feature>
<feature type="compositionally biased region" description="Polar residues" evidence="1">
    <location>
        <begin position="72"/>
        <end position="84"/>
    </location>
</feature>
<feature type="region of interest" description="Disordered" evidence="1">
    <location>
        <begin position="72"/>
        <end position="131"/>
    </location>
</feature>
<accession>A0A0L7QN76</accession>
<reference evidence="2 3" key="1">
    <citation type="submission" date="2015-07" db="EMBL/GenBank/DDBJ databases">
        <title>The genome of Habropoda laboriosa.</title>
        <authorList>
            <person name="Pan H."/>
            <person name="Kapheim K."/>
        </authorList>
    </citation>
    <scope>NUCLEOTIDE SEQUENCE [LARGE SCALE GENOMIC DNA]</scope>
    <source>
        <strain evidence="2">0110345459</strain>
    </source>
</reference>
<evidence type="ECO:0000313" key="3">
    <source>
        <dbReference type="Proteomes" id="UP000053825"/>
    </source>
</evidence>
<keyword evidence="3" id="KW-1185">Reference proteome</keyword>
<name>A0A0L7QN76_9HYME</name>
<gene>
    <name evidence="2" type="ORF">WH47_08481</name>
</gene>
<sequence>MKRGVGKVRLSFTVTAEAAYFNLKISSLKEKARHTHTRMHTHTHTYTHTNTEAGRKRKEGIVSTVLHEDLRLQSQIGPRNNPLQSCCRGPDATVKPRPGPKRRVVSPPPSSSGSELAVARGSRRFDVIERK</sequence>
<organism evidence="2 3">
    <name type="scientific">Habropoda laboriosa</name>
    <dbReference type="NCBI Taxonomy" id="597456"/>
    <lineage>
        <taxon>Eukaryota</taxon>
        <taxon>Metazoa</taxon>
        <taxon>Ecdysozoa</taxon>
        <taxon>Arthropoda</taxon>
        <taxon>Hexapoda</taxon>
        <taxon>Insecta</taxon>
        <taxon>Pterygota</taxon>
        <taxon>Neoptera</taxon>
        <taxon>Endopterygota</taxon>
        <taxon>Hymenoptera</taxon>
        <taxon>Apocrita</taxon>
        <taxon>Aculeata</taxon>
        <taxon>Apoidea</taxon>
        <taxon>Anthophila</taxon>
        <taxon>Apidae</taxon>
        <taxon>Habropoda</taxon>
    </lineage>
</organism>
<dbReference type="AlphaFoldDB" id="A0A0L7QN76"/>
<proteinExistence type="predicted"/>
<evidence type="ECO:0000313" key="2">
    <source>
        <dbReference type="EMBL" id="KOC60019.1"/>
    </source>
</evidence>
<protein>
    <submittedName>
        <fullName evidence="2">Uncharacterized protein</fullName>
    </submittedName>
</protein>
<dbReference type="EMBL" id="KQ414864">
    <property type="protein sequence ID" value="KOC60019.1"/>
    <property type="molecule type" value="Genomic_DNA"/>
</dbReference>
<dbReference type="Proteomes" id="UP000053825">
    <property type="component" value="Unassembled WGS sequence"/>
</dbReference>
<evidence type="ECO:0000256" key="1">
    <source>
        <dbReference type="SAM" id="MobiDB-lite"/>
    </source>
</evidence>
<feature type="region of interest" description="Disordered" evidence="1">
    <location>
        <begin position="32"/>
        <end position="57"/>
    </location>
</feature>